<feature type="domain" description="Peptidoglycan binding-like" evidence="3">
    <location>
        <begin position="84"/>
        <end position="140"/>
    </location>
</feature>
<feature type="signal peptide" evidence="2">
    <location>
        <begin position="1"/>
        <end position="20"/>
    </location>
</feature>
<dbReference type="SUPFAM" id="SSF47090">
    <property type="entry name" value="PGBD-like"/>
    <property type="match status" value="1"/>
</dbReference>
<proteinExistence type="predicted"/>
<accession>A0A4R1JLK4</accession>
<keyword evidence="5" id="KW-1185">Reference proteome</keyword>
<dbReference type="EMBL" id="SMGD01000013">
    <property type="protein sequence ID" value="TCK51938.1"/>
    <property type="molecule type" value="Genomic_DNA"/>
</dbReference>
<reference evidence="4 5" key="1">
    <citation type="submission" date="2019-03" db="EMBL/GenBank/DDBJ databases">
        <title>Genomic Encyclopedia of Type Strains, Phase IV (KMG-IV): sequencing the most valuable type-strain genomes for metagenomic binning, comparative biology and taxonomic classification.</title>
        <authorList>
            <person name="Goeker M."/>
        </authorList>
    </citation>
    <scope>NUCLEOTIDE SEQUENCE [LARGE SCALE GENOMIC DNA]</scope>
    <source>
        <strain evidence="4 5">DSM 18577</strain>
    </source>
</reference>
<protein>
    <submittedName>
        <fullName evidence="4">Putative peptidoglycan binding protein</fullName>
    </submittedName>
</protein>
<dbReference type="InterPro" id="IPR036366">
    <property type="entry name" value="PGBDSf"/>
</dbReference>
<feature type="compositionally biased region" description="Basic and acidic residues" evidence="1">
    <location>
        <begin position="49"/>
        <end position="86"/>
    </location>
</feature>
<dbReference type="Proteomes" id="UP000295565">
    <property type="component" value="Unassembled WGS sequence"/>
</dbReference>
<comment type="caution">
    <text evidence="4">The sequence shown here is derived from an EMBL/GenBank/DDBJ whole genome shotgun (WGS) entry which is preliminary data.</text>
</comment>
<dbReference type="InterPro" id="IPR002477">
    <property type="entry name" value="Peptidoglycan-bd-like"/>
</dbReference>
<organism evidence="4 5">
    <name type="scientific">Celerinatantimonas diazotrophica</name>
    <dbReference type="NCBI Taxonomy" id="412034"/>
    <lineage>
        <taxon>Bacteria</taxon>
        <taxon>Pseudomonadati</taxon>
        <taxon>Pseudomonadota</taxon>
        <taxon>Gammaproteobacteria</taxon>
        <taxon>Celerinatantimonadaceae</taxon>
        <taxon>Celerinatantimonas</taxon>
    </lineage>
</organism>
<dbReference type="Gene3D" id="1.10.101.10">
    <property type="entry name" value="PGBD-like superfamily/PGBD"/>
    <property type="match status" value="1"/>
</dbReference>
<sequence>MKKRWLIAGLGFVLSSMAYASDAPVQNKSVAQNSGQTQQKQPDWSAVRNKADKMAKDVEERSKKLAKEAKSKYHQYKNEAGPKTHQEIKNVQAKLKEMGYKLGQIDGKIGARTHKAIRRFQADHGLPQTGKLSPEMLKALFH</sequence>
<evidence type="ECO:0000256" key="2">
    <source>
        <dbReference type="SAM" id="SignalP"/>
    </source>
</evidence>
<evidence type="ECO:0000259" key="3">
    <source>
        <dbReference type="Pfam" id="PF01471"/>
    </source>
</evidence>
<evidence type="ECO:0000256" key="1">
    <source>
        <dbReference type="SAM" id="MobiDB-lite"/>
    </source>
</evidence>
<dbReference type="Pfam" id="PF01471">
    <property type="entry name" value="PG_binding_1"/>
    <property type="match status" value="1"/>
</dbReference>
<name>A0A4R1JLK4_9GAMM</name>
<evidence type="ECO:0000313" key="5">
    <source>
        <dbReference type="Proteomes" id="UP000295565"/>
    </source>
</evidence>
<feature type="region of interest" description="Disordered" evidence="1">
    <location>
        <begin position="26"/>
        <end position="86"/>
    </location>
</feature>
<gene>
    <name evidence="4" type="ORF">EV690_2031</name>
</gene>
<feature type="compositionally biased region" description="Polar residues" evidence="1">
    <location>
        <begin position="26"/>
        <end position="42"/>
    </location>
</feature>
<dbReference type="InterPro" id="IPR036365">
    <property type="entry name" value="PGBD-like_sf"/>
</dbReference>
<evidence type="ECO:0000313" key="4">
    <source>
        <dbReference type="EMBL" id="TCK51938.1"/>
    </source>
</evidence>
<keyword evidence="2" id="KW-0732">Signal</keyword>
<feature type="chain" id="PRO_5020807714" evidence="2">
    <location>
        <begin position="21"/>
        <end position="142"/>
    </location>
</feature>
<dbReference type="AlphaFoldDB" id="A0A4R1JLK4"/>